<dbReference type="Gene3D" id="3.60.15.10">
    <property type="entry name" value="Ribonuclease Z/Hydroxyacylglutathione hydrolase-like"/>
    <property type="match status" value="1"/>
</dbReference>
<sequence>MYKLVVTPLAGNLSQIPTKFPNLIGTFNPTLSEHGLSLLISVLKTNDEKLNLRNIQKAKSVSGILLDVSGLNKTILHNYPIRKRSWKEIDKIVLSHTHYDHVGALDEVLEKIWEEEGYKRNVPVYVHPYGCCERFYKFDSSLDLEKFIGKPRSALLPYEEQLRIERLPDFKPKHTGSLVFERESVLLFENDHVAIRTTGEIKLPKHLQGLKKNIISLKSNNGILEEDKILDDQSIIVSMKKKKQSVLVLGCCHAGLIPTILQSERLTNLPIHSIIGGMHLIDTVGEELKKVCKELIQRKGLKYLYPMHCTGSNFFHEIKTECEKRKMEYPKCFNDLPALSNIVFDL</sequence>
<dbReference type="InterPro" id="IPR001279">
    <property type="entry name" value="Metallo-B-lactamas"/>
</dbReference>
<dbReference type="PANTHER" id="PTHR13754:SF13">
    <property type="entry name" value="METALLO-BETA-LACTAMASE SUPERFAMILY PROTEIN (AFU_ORTHOLOGUE AFUA_3G07630)"/>
    <property type="match status" value="1"/>
</dbReference>
<organism evidence="2 3">
    <name type="scientific">Anaeramoeba flamelloides</name>
    <dbReference type="NCBI Taxonomy" id="1746091"/>
    <lineage>
        <taxon>Eukaryota</taxon>
        <taxon>Metamonada</taxon>
        <taxon>Anaeramoebidae</taxon>
        <taxon>Anaeramoeba</taxon>
    </lineage>
</organism>
<evidence type="ECO:0000313" key="3">
    <source>
        <dbReference type="Proteomes" id="UP001146793"/>
    </source>
</evidence>
<proteinExistence type="predicted"/>
<dbReference type="AlphaFoldDB" id="A0AAV7YK99"/>
<dbReference type="Pfam" id="PF00753">
    <property type="entry name" value="Lactamase_B"/>
    <property type="match status" value="1"/>
</dbReference>
<accession>A0AAV7YK99</accession>
<feature type="domain" description="Metallo-beta-lactamase" evidence="1">
    <location>
        <begin position="82"/>
        <end position="118"/>
    </location>
</feature>
<comment type="caution">
    <text evidence="2">The sequence shown here is derived from an EMBL/GenBank/DDBJ whole genome shotgun (WGS) entry which is preliminary data.</text>
</comment>
<dbReference type="CDD" id="cd07713">
    <property type="entry name" value="DHPS-like_MBL-fold"/>
    <property type="match status" value="1"/>
</dbReference>
<dbReference type="PANTHER" id="PTHR13754">
    <property type="entry name" value="METALLO-BETA-LACTAMASE SUPERFAMILY PROTEIN"/>
    <property type="match status" value="1"/>
</dbReference>
<evidence type="ECO:0000313" key="2">
    <source>
        <dbReference type="EMBL" id="KAJ3430208.1"/>
    </source>
</evidence>
<dbReference type="InterPro" id="IPR036866">
    <property type="entry name" value="RibonucZ/Hydroxyglut_hydro"/>
</dbReference>
<evidence type="ECO:0000259" key="1">
    <source>
        <dbReference type="Pfam" id="PF00753"/>
    </source>
</evidence>
<dbReference type="EMBL" id="JANTQA010000051">
    <property type="protein sequence ID" value="KAJ3430208.1"/>
    <property type="molecule type" value="Genomic_DNA"/>
</dbReference>
<dbReference type="SUPFAM" id="SSF56281">
    <property type="entry name" value="Metallo-hydrolase/oxidoreductase"/>
    <property type="match status" value="1"/>
</dbReference>
<gene>
    <name evidence="2" type="ORF">M0812_23210</name>
</gene>
<dbReference type="InterPro" id="IPR052926">
    <property type="entry name" value="Metallo-beta-lactamase_dom"/>
</dbReference>
<protein>
    <submittedName>
        <fullName evidence="2">Metallo-beta-lactamase superfamily protein</fullName>
    </submittedName>
</protein>
<dbReference type="GO" id="GO:0016740">
    <property type="term" value="F:transferase activity"/>
    <property type="evidence" value="ECO:0007669"/>
    <property type="project" value="TreeGrafter"/>
</dbReference>
<dbReference type="Proteomes" id="UP001146793">
    <property type="component" value="Unassembled WGS sequence"/>
</dbReference>
<reference evidence="2" key="1">
    <citation type="submission" date="2022-08" db="EMBL/GenBank/DDBJ databases">
        <title>Novel sulphate-reducing endosymbionts in the free-living metamonad Anaeramoeba.</title>
        <authorList>
            <person name="Jerlstrom-Hultqvist J."/>
            <person name="Cepicka I."/>
            <person name="Gallot-Lavallee L."/>
            <person name="Salas-Leiva D."/>
            <person name="Curtis B.A."/>
            <person name="Zahonova K."/>
            <person name="Pipaliya S."/>
            <person name="Dacks J."/>
            <person name="Roger A.J."/>
        </authorList>
    </citation>
    <scope>NUCLEOTIDE SEQUENCE</scope>
    <source>
        <strain evidence="2">Busselton2</strain>
    </source>
</reference>
<name>A0AAV7YK99_9EUKA</name>
<dbReference type="InterPro" id="IPR041712">
    <property type="entry name" value="DHPS-like_MBL-fold"/>
</dbReference>